<dbReference type="RefSeq" id="WP_190701346.1">
    <property type="nucleotide sequence ID" value="NZ_JAMPKX010000003.1"/>
</dbReference>
<comment type="similarity">
    <text evidence="2">Belongs to the protease PrsW family.</text>
</comment>
<dbReference type="Proteomes" id="UP001482513">
    <property type="component" value="Unassembled WGS sequence"/>
</dbReference>
<evidence type="ECO:0000313" key="12">
    <source>
        <dbReference type="Proteomes" id="UP001482513"/>
    </source>
</evidence>
<evidence type="ECO:0000256" key="3">
    <source>
        <dbReference type="ARBA" id="ARBA00018997"/>
    </source>
</evidence>
<sequence length="253" mass="27175">MANLASDPNVLATVVGIVALALAPLAFLLWFFYTRDKLNPEPRGLVLRIFGLGILAFIPVFLVRQFVPLPAWLMAVVVVPIVAELIKFWVVKAGVYNHPEFDEPVDGIIFAAAAGLGFATLEVIGSMLYAYFAVARLGVPGNALTAAWPAVLSMFALRGLLSAPGHALWSSLWGYALGMAKFAPSGQGSGLVRNGLVAAILSHAAFNALALETSWWLNRVGLVLVIAVLWFVVMRCLRYALALTPKTQDSSRA</sequence>
<evidence type="ECO:0000256" key="1">
    <source>
        <dbReference type="ARBA" id="ARBA00004651"/>
    </source>
</evidence>
<dbReference type="EMBL" id="JAMPKX010000003">
    <property type="protein sequence ID" value="MEP0947121.1"/>
    <property type="molecule type" value="Genomic_DNA"/>
</dbReference>
<evidence type="ECO:0000256" key="4">
    <source>
        <dbReference type="ARBA" id="ARBA00022475"/>
    </source>
</evidence>
<keyword evidence="4" id="KW-1003">Cell membrane</keyword>
<gene>
    <name evidence="11" type="ORF">NC992_09585</name>
</gene>
<keyword evidence="11" id="KW-0482">Metalloprotease</keyword>
<feature type="transmembrane region" description="Helical" evidence="10">
    <location>
        <begin position="216"/>
        <end position="237"/>
    </location>
</feature>
<feature type="transmembrane region" description="Helical" evidence="10">
    <location>
        <begin position="190"/>
        <end position="210"/>
    </location>
</feature>
<name>A0ABV0K2X2_9CYAN</name>
<feature type="transmembrane region" description="Helical" evidence="10">
    <location>
        <begin position="107"/>
        <end position="134"/>
    </location>
</feature>
<feature type="transmembrane region" description="Helical" evidence="10">
    <location>
        <begin position="45"/>
        <end position="63"/>
    </location>
</feature>
<evidence type="ECO:0000256" key="10">
    <source>
        <dbReference type="SAM" id="Phobius"/>
    </source>
</evidence>
<organism evidence="11 12">
    <name type="scientific">Leptolyngbya subtilissima DQ-A4</name>
    <dbReference type="NCBI Taxonomy" id="2933933"/>
    <lineage>
        <taxon>Bacteria</taxon>
        <taxon>Bacillati</taxon>
        <taxon>Cyanobacteriota</taxon>
        <taxon>Cyanophyceae</taxon>
        <taxon>Leptolyngbyales</taxon>
        <taxon>Leptolyngbyaceae</taxon>
        <taxon>Leptolyngbya group</taxon>
        <taxon>Leptolyngbya</taxon>
    </lineage>
</organism>
<keyword evidence="12" id="KW-1185">Reference proteome</keyword>
<evidence type="ECO:0000256" key="2">
    <source>
        <dbReference type="ARBA" id="ARBA00009165"/>
    </source>
</evidence>
<dbReference type="PANTHER" id="PTHR36844">
    <property type="entry name" value="PROTEASE PRSW"/>
    <property type="match status" value="1"/>
</dbReference>
<evidence type="ECO:0000313" key="11">
    <source>
        <dbReference type="EMBL" id="MEP0947121.1"/>
    </source>
</evidence>
<evidence type="ECO:0000256" key="8">
    <source>
        <dbReference type="ARBA" id="ARBA00022989"/>
    </source>
</evidence>
<keyword evidence="9 10" id="KW-0472">Membrane</keyword>
<dbReference type="InterPro" id="IPR023596">
    <property type="entry name" value="Peptidase_PrsW_arch/bac"/>
</dbReference>
<keyword evidence="7" id="KW-0378">Hydrolase</keyword>
<dbReference type="GO" id="GO:0008237">
    <property type="term" value="F:metallopeptidase activity"/>
    <property type="evidence" value="ECO:0007669"/>
    <property type="project" value="UniProtKB-KW"/>
</dbReference>
<evidence type="ECO:0000256" key="9">
    <source>
        <dbReference type="ARBA" id="ARBA00023136"/>
    </source>
</evidence>
<dbReference type="InterPro" id="IPR026898">
    <property type="entry name" value="PrsW"/>
</dbReference>
<keyword evidence="8 10" id="KW-1133">Transmembrane helix</keyword>
<feature type="transmembrane region" description="Helical" evidence="10">
    <location>
        <begin position="12"/>
        <end position="33"/>
    </location>
</feature>
<proteinExistence type="inferred from homology"/>
<reference evidence="11 12" key="1">
    <citation type="submission" date="2022-04" db="EMBL/GenBank/DDBJ databases">
        <title>Positive selection, recombination, and allopatry shape intraspecific diversity of widespread and dominant cyanobacteria.</title>
        <authorList>
            <person name="Wei J."/>
            <person name="Shu W."/>
            <person name="Hu C."/>
        </authorList>
    </citation>
    <scope>NUCLEOTIDE SEQUENCE [LARGE SCALE GENOMIC DNA]</scope>
    <source>
        <strain evidence="11 12">DQ-A4</strain>
    </source>
</reference>
<keyword evidence="6 10" id="KW-0812">Transmembrane</keyword>
<evidence type="ECO:0000256" key="5">
    <source>
        <dbReference type="ARBA" id="ARBA00022670"/>
    </source>
</evidence>
<dbReference type="Pfam" id="PF13367">
    <property type="entry name" value="PrsW-protease"/>
    <property type="match status" value="1"/>
</dbReference>
<dbReference type="PIRSF" id="PIRSF016933">
    <property type="entry name" value="PrsW"/>
    <property type="match status" value="1"/>
</dbReference>
<dbReference type="PANTHER" id="PTHR36844:SF1">
    <property type="entry name" value="PROTEASE PRSW"/>
    <property type="match status" value="1"/>
</dbReference>
<accession>A0ABV0K2X2</accession>
<feature type="transmembrane region" description="Helical" evidence="10">
    <location>
        <begin position="69"/>
        <end position="86"/>
    </location>
</feature>
<evidence type="ECO:0000256" key="6">
    <source>
        <dbReference type="ARBA" id="ARBA00022692"/>
    </source>
</evidence>
<protein>
    <recommendedName>
        <fullName evidence="3">Protease PrsW</fullName>
    </recommendedName>
</protein>
<comment type="subcellular location">
    <subcellularLocation>
        <location evidence="1">Cell membrane</location>
        <topology evidence="1">Multi-pass membrane protein</topology>
    </subcellularLocation>
</comment>
<feature type="transmembrane region" description="Helical" evidence="10">
    <location>
        <begin position="146"/>
        <end position="169"/>
    </location>
</feature>
<evidence type="ECO:0000256" key="7">
    <source>
        <dbReference type="ARBA" id="ARBA00022801"/>
    </source>
</evidence>
<keyword evidence="5" id="KW-0645">Protease</keyword>
<comment type="caution">
    <text evidence="11">The sequence shown here is derived from an EMBL/GenBank/DDBJ whole genome shotgun (WGS) entry which is preliminary data.</text>
</comment>